<reference evidence="7 8" key="1">
    <citation type="submission" date="2014-04" db="EMBL/GenBank/DDBJ databases">
        <authorList>
            <consortium name="DOE Joint Genome Institute"/>
            <person name="Kuo A."/>
            <person name="Girlanda M."/>
            <person name="Perotto S."/>
            <person name="Kohler A."/>
            <person name="Nagy L.G."/>
            <person name="Floudas D."/>
            <person name="Copeland A."/>
            <person name="Barry K.W."/>
            <person name="Cichocki N."/>
            <person name="Veneault-Fourrey C."/>
            <person name="LaButti K."/>
            <person name="Lindquist E.A."/>
            <person name="Lipzen A."/>
            <person name="Lundell T."/>
            <person name="Morin E."/>
            <person name="Murat C."/>
            <person name="Sun H."/>
            <person name="Tunlid A."/>
            <person name="Henrissat B."/>
            <person name="Grigoriev I.V."/>
            <person name="Hibbett D.S."/>
            <person name="Martin F."/>
            <person name="Nordberg H.P."/>
            <person name="Cantor M.N."/>
            <person name="Hua S.X."/>
        </authorList>
    </citation>
    <scope>NUCLEOTIDE SEQUENCE [LARGE SCALE GENOMIC DNA]</scope>
    <source>
        <strain evidence="7 8">MUT 4182</strain>
    </source>
</reference>
<dbReference type="GO" id="GO:0000324">
    <property type="term" value="C:fungal-type vacuole"/>
    <property type="evidence" value="ECO:0007669"/>
    <property type="project" value="TreeGrafter"/>
</dbReference>
<dbReference type="Pfam" id="PF00450">
    <property type="entry name" value="Peptidase_S10"/>
    <property type="match status" value="3"/>
</dbReference>
<name>A0A0C3QWH5_9AGAM</name>
<evidence type="ECO:0000313" key="7">
    <source>
        <dbReference type="EMBL" id="KIO34181.1"/>
    </source>
</evidence>
<keyword evidence="4 6" id="KW-0378">Hydrolase</keyword>
<keyword evidence="5" id="KW-0325">Glycoprotein</keyword>
<evidence type="ECO:0000256" key="2">
    <source>
        <dbReference type="ARBA" id="ARBA00022645"/>
    </source>
</evidence>
<dbReference type="Proteomes" id="UP000054248">
    <property type="component" value="Unassembled WGS sequence"/>
</dbReference>
<proteinExistence type="inferred from homology"/>
<dbReference type="GO" id="GO:0006508">
    <property type="term" value="P:proteolysis"/>
    <property type="evidence" value="ECO:0007669"/>
    <property type="project" value="UniProtKB-KW"/>
</dbReference>
<evidence type="ECO:0000256" key="4">
    <source>
        <dbReference type="ARBA" id="ARBA00022801"/>
    </source>
</evidence>
<evidence type="ECO:0000256" key="3">
    <source>
        <dbReference type="ARBA" id="ARBA00022670"/>
    </source>
</evidence>
<gene>
    <name evidence="7" type="ORF">M407DRAFT_3629</name>
</gene>
<keyword evidence="8" id="KW-1185">Reference proteome</keyword>
<dbReference type="OrthoDB" id="443318at2759"/>
<dbReference type="STRING" id="1051891.A0A0C3QWH5"/>
<dbReference type="AlphaFoldDB" id="A0A0C3QWH5"/>
<dbReference type="Gene3D" id="1.10.287.410">
    <property type="match status" value="1"/>
</dbReference>
<dbReference type="InterPro" id="IPR018202">
    <property type="entry name" value="Ser_caboxypep_ser_AS"/>
</dbReference>
<protein>
    <recommendedName>
        <fullName evidence="6">Carboxypeptidase</fullName>
        <ecNumber evidence="6">3.4.16.-</ecNumber>
    </recommendedName>
</protein>
<sequence>MKLPLIFFFLFLGNTLVAGNPLRQSHYPLGWQTALSPSSSWSASTAEWLHALASLFRGAGPLKSSDAISTSRLDETGFRTLDHPDFPGHKIRVKSPRLCDPNVKQYSGYLDTDDDKHFFFWFFESRQNPSEAPIVMWLNGDANMIFLDQPVNVGFSYSNTSVTDSPTAAQDVYAFLQLFFKAYPKYASAPFSIAAESYGGVYAPHIATAINRKNKALERRAQAPHSSISSSKLINLSTLMLGNGLTEPRTQLGVIATNACHGPYPVFDNPTGPECLDLEAKGAECRRLVQKCYDVGTADVCGGALNWCDENIFSVPELTSTHQKLGLNPFDTRAKCANSPWCYLEMEWYSKWLNNQAVKAELGVHPSLNFTACNWELNKVMTDGGEGAKNSAVLIPELLADGIRVLVYGGNACMEQATEQFRSYLPSSYACFSIDFLVPPVGYLEWMSKLDSVFKEEFIVAPILPWTTTKNSTMAGVVKAAGGNITDAGNFTYVSVFEAGHMMPHDQPEAALYMFKRWLDNKSLVERKVEDE</sequence>
<keyword evidence="3 6" id="KW-0645">Protease</keyword>
<dbReference type="PANTHER" id="PTHR11802:SF452">
    <property type="entry name" value="CARBOXYPEPTIDASE"/>
    <property type="match status" value="1"/>
</dbReference>
<dbReference type="SUPFAM" id="SSF53474">
    <property type="entry name" value="alpha/beta-Hydrolases"/>
    <property type="match status" value="1"/>
</dbReference>
<dbReference type="Gene3D" id="3.40.50.1820">
    <property type="entry name" value="alpha/beta hydrolase"/>
    <property type="match status" value="2"/>
</dbReference>
<dbReference type="InterPro" id="IPR029058">
    <property type="entry name" value="AB_hydrolase_fold"/>
</dbReference>
<dbReference type="InterPro" id="IPR001563">
    <property type="entry name" value="Peptidase_S10"/>
</dbReference>
<dbReference type="PRINTS" id="PR00724">
    <property type="entry name" value="CRBOXYPTASEC"/>
</dbReference>
<reference evidence="8" key="2">
    <citation type="submission" date="2015-01" db="EMBL/GenBank/DDBJ databases">
        <title>Evolutionary Origins and Diversification of the Mycorrhizal Mutualists.</title>
        <authorList>
            <consortium name="DOE Joint Genome Institute"/>
            <consortium name="Mycorrhizal Genomics Consortium"/>
            <person name="Kohler A."/>
            <person name="Kuo A."/>
            <person name="Nagy L.G."/>
            <person name="Floudas D."/>
            <person name="Copeland A."/>
            <person name="Barry K.W."/>
            <person name="Cichocki N."/>
            <person name="Veneault-Fourrey C."/>
            <person name="LaButti K."/>
            <person name="Lindquist E.A."/>
            <person name="Lipzen A."/>
            <person name="Lundell T."/>
            <person name="Morin E."/>
            <person name="Murat C."/>
            <person name="Riley R."/>
            <person name="Ohm R."/>
            <person name="Sun H."/>
            <person name="Tunlid A."/>
            <person name="Henrissat B."/>
            <person name="Grigoriev I.V."/>
            <person name="Hibbett D.S."/>
            <person name="Martin F."/>
        </authorList>
    </citation>
    <scope>NUCLEOTIDE SEQUENCE [LARGE SCALE GENOMIC DNA]</scope>
    <source>
        <strain evidence="8">MUT 4182</strain>
    </source>
</reference>
<dbReference type="GO" id="GO:0004185">
    <property type="term" value="F:serine-type carboxypeptidase activity"/>
    <property type="evidence" value="ECO:0007669"/>
    <property type="project" value="UniProtKB-UniRule"/>
</dbReference>
<dbReference type="HOGENOM" id="CLU_008523_10_4_1"/>
<dbReference type="PROSITE" id="PS00131">
    <property type="entry name" value="CARBOXYPEPT_SER_SER"/>
    <property type="match status" value="1"/>
</dbReference>
<evidence type="ECO:0000256" key="1">
    <source>
        <dbReference type="ARBA" id="ARBA00009431"/>
    </source>
</evidence>
<accession>A0A0C3QWH5</accession>
<comment type="similarity">
    <text evidence="1 6">Belongs to the peptidase S10 family.</text>
</comment>
<keyword evidence="2 6" id="KW-0121">Carboxypeptidase</keyword>
<dbReference type="EMBL" id="KN822944">
    <property type="protein sequence ID" value="KIO34181.1"/>
    <property type="molecule type" value="Genomic_DNA"/>
</dbReference>
<evidence type="ECO:0000256" key="5">
    <source>
        <dbReference type="ARBA" id="ARBA00023180"/>
    </source>
</evidence>
<evidence type="ECO:0000313" key="8">
    <source>
        <dbReference type="Proteomes" id="UP000054248"/>
    </source>
</evidence>
<dbReference type="EC" id="3.4.16.-" evidence="6"/>
<feature type="signal peptide" evidence="6">
    <location>
        <begin position="1"/>
        <end position="19"/>
    </location>
</feature>
<feature type="chain" id="PRO_5006514434" description="Carboxypeptidase" evidence="6">
    <location>
        <begin position="20"/>
        <end position="532"/>
    </location>
</feature>
<evidence type="ECO:0000256" key="6">
    <source>
        <dbReference type="RuleBase" id="RU361156"/>
    </source>
</evidence>
<dbReference type="PANTHER" id="PTHR11802">
    <property type="entry name" value="SERINE PROTEASE FAMILY S10 SERINE CARBOXYPEPTIDASE"/>
    <property type="match status" value="1"/>
</dbReference>
<organism evidence="7 8">
    <name type="scientific">Tulasnella calospora MUT 4182</name>
    <dbReference type="NCBI Taxonomy" id="1051891"/>
    <lineage>
        <taxon>Eukaryota</taxon>
        <taxon>Fungi</taxon>
        <taxon>Dikarya</taxon>
        <taxon>Basidiomycota</taxon>
        <taxon>Agaricomycotina</taxon>
        <taxon>Agaricomycetes</taxon>
        <taxon>Cantharellales</taxon>
        <taxon>Tulasnellaceae</taxon>
        <taxon>Tulasnella</taxon>
    </lineage>
</organism>
<keyword evidence="6" id="KW-0732">Signal</keyword>